<evidence type="ECO:0000313" key="2">
    <source>
        <dbReference type="EMBL" id="PRX61875.1"/>
    </source>
</evidence>
<evidence type="ECO:0000256" key="1">
    <source>
        <dbReference type="SAM" id="MobiDB-lite"/>
    </source>
</evidence>
<accession>A0A2T0MTE3</accession>
<reference evidence="2 3" key="1">
    <citation type="submission" date="2018-03" db="EMBL/GenBank/DDBJ databases">
        <title>Genomic Encyclopedia of Type Strains, Phase III (KMG-III): the genomes of soil and plant-associated and newly described type strains.</title>
        <authorList>
            <person name="Whitman W."/>
        </authorList>
    </citation>
    <scope>NUCLEOTIDE SEQUENCE [LARGE SCALE GENOMIC DNA]</scope>
    <source>
        <strain evidence="2 3">CGMCC 4.7104</strain>
    </source>
</reference>
<organism evidence="2 3">
    <name type="scientific">Nonomuraea fuscirosea</name>
    <dbReference type="NCBI Taxonomy" id="1291556"/>
    <lineage>
        <taxon>Bacteria</taxon>
        <taxon>Bacillati</taxon>
        <taxon>Actinomycetota</taxon>
        <taxon>Actinomycetes</taxon>
        <taxon>Streptosporangiales</taxon>
        <taxon>Streptosporangiaceae</taxon>
        <taxon>Nonomuraea</taxon>
    </lineage>
</organism>
<name>A0A2T0MTE3_9ACTN</name>
<protein>
    <submittedName>
        <fullName evidence="2">Uncharacterized protein</fullName>
    </submittedName>
</protein>
<feature type="compositionally biased region" description="Basic and acidic residues" evidence="1">
    <location>
        <begin position="26"/>
        <end position="39"/>
    </location>
</feature>
<gene>
    <name evidence="2" type="ORF">B0I32_114244</name>
</gene>
<sequence>MADNDWGHAGKNDRRGGGNDRPAAAPRERSRPDGRSLPV</sequence>
<evidence type="ECO:0000313" key="3">
    <source>
        <dbReference type="Proteomes" id="UP000238312"/>
    </source>
</evidence>
<feature type="compositionally biased region" description="Basic and acidic residues" evidence="1">
    <location>
        <begin position="1"/>
        <end position="18"/>
    </location>
</feature>
<dbReference type="AlphaFoldDB" id="A0A2T0MTE3"/>
<feature type="region of interest" description="Disordered" evidence="1">
    <location>
        <begin position="1"/>
        <end position="39"/>
    </location>
</feature>
<keyword evidence="3" id="KW-1185">Reference proteome</keyword>
<proteinExistence type="predicted"/>
<dbReference type="EMBL" id="PVNG01000014">
    <property type="protein sequence ID" value="PRX61875.1"/>
    <property type="molecule type" value="Genomic_DNA"/>
</dbReference>
<dbReference type="Proteomes" id="UP000238312">
    <property type="component" value="Unassembled WGS sequence"/>
</dbReference>
<comment type="caution">
    <text evidence="2">The sequence shown here is derived from an EMBL/GenBank/DDBJ whole genome shotgun (WGS) entry which is preliminary data.</text>
</comment>